<organism evidence="1 2">
    <name type="scientific">Angustibacter aerolatus</name>
    <dbReference type="NCBI Taxonomy" id="1162965"/>
    <lineage>
        <taxon>Bacteria</taxon>
        <taxon>Bacillati</taxon>
        <taxon>Actinomycetota</taxon>
        <taxon>Actinomycetes</taxon>
        <taxon>Kineosporiales</taxon>
        <taxon>Kineosporiaceae</taxon>
    </lineage>
</organism>
<reference evidence="2" key="1">
    <citation type="journal article" date="2019" name="Int. J. Syst. Evol. Microbiol.">
        <title>The Global Catalogue of Microorganisms (GCM) 10K type strain sequencing project: providing services to taxonomists for standard genome sequencing and annotation.</title>
        <authorList>
            <consortium name="The Broad Institute Genomics Platform"/>
            <consortium name="The Broad Institute Genome Sequencing Center for Infectious Disease"/>
            <person name="Wu L."/>
            <person name="Ma J."/>
        </authorList>
    </citation>
    <scope>NUCLEOTIDE SEQUENCE [LARGE SCALE GENOMIC DNA]</scope>
    <source>
        <strain evidence="2">NBRC 108730</strain>
    </source>
</reference>
<accession>A0ABQ6JJ64</accession>
<dbReference type="Proteomes" id="UP001157017">
    <property type="component" value="Unassembled WGS sequence"/>
</dbReference>
<comment type="caution">
    <text evidence="1">The sequence shown here is derived from an EMBL/GenBank/DDBJ whole genome shotgun (WGS) entry which is preliminary data.</text>
</comment>
<gene>
    <name evidence="1" type="ORF">GCM10025868_24040</name>
</gene>
<name>A0ABQ6JJ64_9ACTN</name>
<evidence type="ECO:0000313" key="2">
    <source>
        <dbReference type="Proteomes" id="UP001157017"/>
    </source>
</evidence>
<dbReference type="EMBL" id="BSUZ01000001">
    <property type="protein sequence ID" value="GMA87154.1"/>
    <property type="molecule type" value="Genomic_DNA"/>
</dbReference>
<protein>
    <submittedName>
        <fullName evidence="1">Uncharacterized protein</fullName>
    </submittedName>
</protein>
<keyword evidence="2" id="KW-1185">Reference proteome</keyword>
<sequence length="110" mass="11457">MKVVVWVMKPGPIAEVAMRNMAPSRVDRVLAFILPDAVSSSATSGSGGVLDIDQPLRRGRCGAAVPAGRRGPAGPAGLRDQALGADHVHGCCAWRTMASRHASNVASLTW</sequence>
<evidence type="ECO:0000313" key="1">
    <source>
        <dbReference type="EMBL" id="GMA87154.1"/>
    </source>
</evidence>
<proteinExistence type="predicted"/>